<dbReference type="InterPro" id="IPR000805">
    <property type="entry name" value="Glyco_hydro_26"/>
</dbReference>
<dbReference type="SUPFAM" id="SSF51445">
    <property type="entry name" value="(Trans)glycosidases"/>
    <property type="match status" value="1"/>
</dbReference>
<evidence type="ECO:0000256" key="2">
    <source>
        <dbReference type="ARBA" id="ARBA00022801"/>
    </source>
</evidence>
<organism evidence="8 9">
    <name type="scientific">Bacillus salacetis</name>
    <dbReference type="NCBI Taxonomy" id="2315464"/>
    <lineage>
        <taxon>Bacteria</taxon>
        <taxon>Bacillati</taxon>
        <taxon>Bacillota</taxon>
        <taxon>Bacilli</taxon>
        <taxon>Bacillales</taxon>
        <taxon>Bacillaceae</taxon>
        <taxon>Bacillus</taxon>
    </lineage>
</organism>
<dbReference type="Pfam" id="PF09212">
    <property type="entry name" value="CBM27"/>
    <property type="match status" value="1"/>
</dbReference>
<evidence type="ECO:0000256" key="1">
    <source>
        <dbReference type="ARBA" id="ARBA00007754"/>
    </source>
</evidence>
<dbReference type="InterPro" id="IPR022790">
    <property type="entry name" value="GH26_dom"/>
</dbReference>
<feature type="signal peptide" evidence="6">
    <location>
        <begin position="1"/>
        <end position="24"/>
    </location>
</feature>
<dbReference type="InterPro" id="IPR015295">
    <property type="entry name" value="CBM27"/>
</dbReference>
<keyword evidence="3 4" id="KW-0326">Glycosidase</keyword>
<dbReference type="GO" id="GO:0006080">
    <property type="term" value="P:substituted mannan metabolic process"/>
    <property type="evidence" value="ECO:0007669"/>
    <property type="project" value="InterPro"/>
</dbReference>
<dbReference type="Pfam" id="PF17957">
    <property type="entry name" value="Big_7"/>
    <property type="match status" value="1"/>
</dbReference>
<evidence type="ECO:0000256" key="4">
    <source>
        <dbReference type="PROSITE-ProRule" id="PRU01100"/>
    </source>
</evidence>
<comment type="similarity">
    <text evidence="1 4">Belongs to the glycosyl hydrolase 26 family.</text>
</comment>
<evidence type="ECO:0000256" key="3">
    <source>
        <dbReference type="ARBA" id="ARBA00023295"/>
    </source>
</evidence>
<dbReference type="InterPro" id="IPR013783">
    <property type="entry name" value="Ig-like_fold"/>
</dbReference>
<dbReference type="EMBL" id="QXIR01000011">
    <property type="protein sequence ID" value="RIW34244.1"/>
    <property type="molecule type" value="Genomic_DNA"/>
</dbReference>
<comment type="caution">
    <text evidence="8">The sequence shown here is derived from an EMBL/GenBank/DDBJ whole genome shotgun (WGS) entry which is preliminary data.</text>
</comment>
<dbReference type="PROSITE" id="PS51764">
    <property type="entry name" value="GH26"/>
    <property type="match status" value="1"/>
</dbReference>
<dbReference type="SUPFAM" id="SSF49785">
    <property type="entry name" value="Galactose-binding domain-like"/>
    <property type="match status" value="3"/>
</dbReference>
<dbReference type="OrthoDB" id="185675at2"/>
<dbReference type="PANTHER" id="PTHR40079">
    <property type="entry name" value="MANNAN ENDO-1,4-BETA-MANNOSIDASE E-RELATED"/>
    <property type="match status" value="1"/>
</dbReference>
<dbReference type="Gene3D" id="2.60.40.10">
    <property type="entry name" value="Immunoglobulins"/>
    <property type="match status" value="1"/>
</dbReference>
<dbReference type="InterPro" id="IPR008979">
    <property type="entry name" value="Galactose-bd-like_sf"/>
</dbReference>
<dbReference type="RefSeq" id="WP_119546711.1">
    <property type="nucleotide sequence ID" value="NZ_QXIR01000011.1"/>
</dbReference>
<dbReference type="Pfam" id="PF21253">
    <property type="entry name" value="Mann_GBD_bact"/>
    <property type="match status" value="1"/>
</dbReference>
<evidence type="ECO:0000259" key="7">
    <source>
        <dbReference type="PROSITE" id="PS51764"/>
    </source>
</evidence>
<dbReference type="Gene3D" id="2.60.120.260">
    <property type="entry name" value="Galactose-binding domain-like"/>
    <property type="match status" value="2"/>
</dbReference>
<feature type="chain" id="PRO_5039113510" evidence="6">
    <location>
        <begin position="25"/>
        <end position="1042"/>
    </location>
</feature>
<dbReference type="AlphaFoldDB" id="A0A3A1R4Y3"/>
<keyword evidence="6" id="KW-0732">Signal</keyword>
<dbReference type="GO" id="GO:0008810">
    <property type="term" value="F:cellulase activity"/>
    <property type="evidence" value="ECO:0007669"/>
    <property type="project" value="InterPro"/>
</dbReference>
<protein>
    <submittedName>
        <fullName evidence="8">Beta-mannosidase</fullName>
    </submittedName>
</protein>
<dbReference type="InterPro" id="IPR005087">
    <property type="entry name" value="CBM11"/>
</dbReference>
<gene>
    <name evidence="8" type="ORF">D3H55_09675</name>
</gene>
<dbReference type="GO" id="GO:0016985">
    <property type="term" value="F:mannan endo-1,4-beta-mannosidase activity"/>
    <property type="evidence" value="ECO:0007669"/>
    <property type="project" value="InterPro"/>
</dbReference>
<dbReference type="PRINTS" id="PR00739">
    <property type="entry name" value="GLHYDRLASE26"/>
</dbReference>
<feature type="domain" description="GH26" evidence="7">
    <location>
        <begin position="64"/>
        <end position="417"/>
    </location>
</feature>
<feature type="active site" description="Proton donor" evidence="4">
    <location>
        <position position="224"/>
    </location>
</feature>
<dbReference type="GO" id="GO:0030245">
    <property type="term" value="P:cellulose catabolic process"/>
    <property type="evidence" value="ECO:0007669"/>
    <property type="project" value="InterPro"/>
</dbReference>
<dbReference type="Pfam" id="PF03425">
    <property type="entry name" value="CBM_11"/>
    <property type="match status" value="1"/>
</dbReference>
<dbReference type="Proteomes" id="UP000265801">
    <property type="component" value="Unassembled WGS sequence"/>
</dbReference>
<dbReference type="InterPro" id="IPR017853">
    <property type="entry name" value="GH"/>
</dbReference>
<accession>A0A3A1R4Y3</accession>
<reference evidence="8 9" key="1">
    <citation type="submission" date="2018-09" db="EMBL/GenBank/DDBJ databases">
        <title>Bacillus saliacetes sp. nov., isolated from Thai shrimp paste (Ka-pi).</title>
        <authorList>
            <person name="Daroonpunt R."/>
            <person name="Tanasupawat S."/>
            <person name="Yiamsombut S."/>
        </authorList>
    </citation>
    <scope>NUCLEOTIDE SEQUENCE [LARGE SCALE GENOMIC DNA]</scope>
    <source>
        <strain evidence="8 9">SKP7-4</strain>
    </source>
</reference>
<name>A0A3A1R4Y3_9BACI</name>
<feature type="active site" description="Nucleophile" evidence="4">
    <location>
        <position position="334"/>
    </location>
</feature>
<dbReference type="InterPro" id="IPR049475">
    <property type="entry name" value="Mann_GBD_bact"/>
</dbReference>
<dbReference type="Gene3D" id="2.60.120.430">
    <property type="entry name" value="Galactose-binding lectin"/>
    <property type="match status" value="1"/>
</dbReference>
<proteinExistence type="inferred from homology"/>
<evidence type="ECO:0000313" key="8">
    <source>
        <dbReference type="EMBL" id="RIW34244.1"/>
    </source>
</evidence>
<dbReference type="Gene3D" id="3.20.20.80">
    <property type="entry name" value="Glycosidases"/>
    <property type="match status" value="1"/>
</dbReference>
<evidence type="ECO:0000313" key="9">
    <source>
        <dbReference type="Proteomes" id="UP000265801"/>
    </source>
</evidence>
<dbReference type="PANTHER" id="PTHR40079:SF4">
    <property type="entry name" value="GH26 DOMAIN-CONTAINING PROTEIN-RELATED"/>
    <property type="match status" value="1"/>
</dbReference>
<keyword evidence="2 4" id="KW-0378">Hydrolase</keyword>
<feature type="region of interest" description="Disordered" evidence="5">
    <location>
        <begin position="26"/>
        <end position="47"/>
    </location>
</feature>
<sequence>MNKNKKILTAVLASSLVLSPFATAASASPPAKGNQNESHALKNGNGKKYGVKRTYDFADQNATQNTRSLFAYLNSISGKEVLFGHQHATDEGITITREEGIVESDVKNSVGDYPAVFGWDTLSLQGDEKPGVPGDLEQSRKNLAASMRQAHEMGGVVALSTHFPNFLTGGRYNDTSERVAQSILPGGEKNAEFRAFLDNIALFANELKDDQGELIPVLFRPFHEQNGGWFWWGSKTTSASEYKELYRYTVEYLRDQKDVHNFLYVFSPNGTFSGNADTYLQTYPGDDYVDILGMDQYDNQAAPGTEQFLNNLVDDLAMISRLSEEKGKIPAISEYGYSPQGMKTEGNGDLEWFTKVMDAIKADPDAKKIAYMQTWANFALNGNLFVPYKNAPDGLGDHELLPDFIDYYKDPYTSFLNEVEGVYKYKHVTAAEEDPFMHIVTPTAGSTIEKASTVIRASVLNDNPGKVVYIAEGSEKEVPMTIDSEGYYSADWSPDAQFNGGSADVTVKVYNKKGKVTEEQTVKVFVKVPEILVDGFTFDEDISSVKNNGTYPDTISTEFEHVKIGNDGKLQINVSGLNGGDTWQELKLELEEHGKVDLSQVERVKFDALIPLEAAGESVNATVRGIVMLPPDWNKKFGQETTEKKLTDLETVTIKGEDLAKYSVSIDLNDPEKVAAAESLAFSLVGNGLDLDKGKIYIDNLQLFNTYAEAPKDPSLVDNFESYLGDNGSLRTQFVHAGGDTTSVSLDTAHEAEGSYGLKFDYTLAGSGYAGITKSLGTVDWSSYNKLRFDMVPDGSNQKMVIQINVDGIAFEAYPSLAGTEAEAVEIPFSEFAPAPWDTANAGAILTKQNLQKVTAFSVYVNSVNGYTGSGSLYLDDIRVINDGTGGVPNGGTGPGSMPEELGTLYDFEDGVEGWVIEQNQAAATALSVNGGALQSTFDLAKTAGFELAKVQNVDLSKGSSLSVDVKLSNGTANARLYVKTGGGWTWFDSGITTIDANGYKTLTLDLSKVENASAVKSIGVKIEPVSGTGTAAASIDNVVLW</sequence>
<evidence type="ECO:0000256" key="5">
    <source>
        <dbReference type="SAM" id="MobiDB-lite"/>
    </source>
</evidence>
<evidence type="ECO:0000256" key="6">
    <source>
        <dbReference type="SAM" id="SignalP"/>
    </source>
</evidence>
<keyword evidence="9" id="KW-1185">Reference proteome</keyword>
<dbReference type="Pfam" id="PF02156">
    <property type="entry name" value="Glyco_hydro_26"/>
    <property type="match status" value="1"/>
</dbReference>